<dbReference type="EMBL" id="CAXLJM020000065">
    <property type="protein sequence ID" value="CAL8121045.1"/>
    <property type="molecule type" value="Genomic_DNA"/>
</dbReference>
<protein>
    <recommendedName>
        <fullName evidence="2">Metalloendopeptidase</fullName>
        <ecNumber evidence="2">3.4.24.-</ecNumber>
    </recommendedName>
</protein>
<accession>A0ABP1R8U5</accession>
<dbReference type="PROSITE" id="PS51864">
    <property type="entry name" value="ASTACIN"/>
    <property type="match status" value="1"/>
</dbReference>
<keyword evidence="1 2" id="KW-0378">Hydrolase</keyword>
<dbReference type="InterPro" id="IPR006026">
    <property type="entry name" value="Peptidase_Metallo"/>
</dbReference>
<keyword evidence="1 2" id="KW-0645">Protease</keyword>
<keyword evidence="1 2" id="KW-0479">Metal-binding</keyword>
<sequence>MCQAQPFRCGVSDDIAAGNISSFYPGTIWPKGEVAYEYHSSLTPQDRDEVHKAFLDIQAKTCIRFHSRAPEEAAYVSIALDPNPNGCGVAILCRSGGYQYAMFGGSCRNKNTMVHELSHSLCLSHEFNRWDRDDYLLYYGCPSSEIPPKNDYETRGHLFDYQSRMMSQCDNCGTGWPKNTGQPVGQCSLSDGLSVLDADKINDLYDCKGCFSHRWRPIDALTDEDRRNMVPFGRTEGGYPLYLCRGYTSGTVTAGKFWPEAGICYIPYGGGEVQVTTRAQVYTLPLGKKVTEDGAFYEALSINKTTLALDKESVLAVAVPVGRKPNTVRCFGAVTDI</sequence>
<dbReference type="Gene3D" id="3.40.390.10">
    <property type="entry name" value="Collagenase (Catalytic Domain)"/>
    <property type="match status" value="1"/>
</dbReference>
<keyword evidence="1 2" id="KW-0482">Metalloprotease</keyword>
<gene>
    <name evidence="4" type="ORF">ODALV1_LOCUS19192</name>
</gene>
<dbReference type="SMART" id="SM00696">
    <property type="entry name" value="DM9"/>
    <property type="match status" value="1"/>
</dbReference>
<evidence type="ECO:0000313" key="5">
    <source>
        <dbReference type="Proteomes" id="UP001642540"/>
    </source>
</evidence>
<comment type="cofactor">
    <cofactor evidence="1 2">
        <name>Zn(2+)</name>
        <dbReference type="ChEBI" id="CHEBI:29105"/>
    </cofactor>
    <text evidence="1 2">Binds 1 zinc ion per subunit.</text>
</comment>
<feature type="domain" description="Peptidase M12A" evidence="3">
    <location>
        <begin position="22"/>
        <end position="208"/>
    </location>
</feature>
<dbReference type="Pfam" id="PF01400">
    <property type="entry name" value="Astacin"/>
    <property type="match status" value="1"/>
</dbReference>
<evidence type="ECO:0000313" key="4">
    <source>
        <dbReference type="EMBL" id="CAL8121045.1"/>
    </source>
</evidence>
<dbReference type="PRINTS" id="PR00480">
    <property type="entry name" value="ASTACIN"/>
</dbReference>
<feature type="binding site" evidence="1">
    <location>
        <position position="115"/>
    </location>
    <ligand>
        <name>Zn(2+)</name>
        <dbReference type="ChEBI" id="CHEBI:29105"/>
        <note>catalytic</note>
    </ligand>
</feature>
<evidence type="ECO:0000259" key="3">
    <source>
        <dbReference type="PROSITE" id="PS51864"/>
    </source>
</evidence>
<feature type="binding site" evidence="1">
    <location>
        <position position="125"/>
    </location>
    <ligand>
        <name>Zn(2+)</name>
        <dbReference type="ChEBI" id="CHEBI:29105"/>
        <note>catalytic</note>
    </ligand>
</feature>
<dbReference type="Proteomes" id="UP001642540">
    <property type="component" value="Unassembled WGS sequence"/>
</dbReference>
<dbReference type="SUPFAM" id="SSF55486">
    <property type="entry name" value="Metalloproteases ('zincins'), catalytic domain"/>
    <property type="match status" value="1"/>
</dbReference>
<dbReference type="InterPro" id="IPR001506">
    <property type="entry name" value="Peptidase_M12A"/>
</dbReference>
<name>A0ABP1R8U5_9HEXA</name>
<reference evidence="4 5" key="1">
    <citation type="submission" date="2024-08" db="EMBL/GenBank/DDBJ databases">
        <authorList>
            <person name="Cucini C."/>
            <person name="Frati F."/>
        </authorList>
    </citation>
    <scope>NUCLEOTIDE SEQUENCE [LARGE SCALE GENOMIC DNA]</scope>
</reference>
<feature type="active site" evidence="1">
    <location>
        <position position="116"/>
    </location>
</feature>
<dbReference type="InterPro" id="IPR024079">
    <property type="entry name" value="MetalloPept_cat_dom_sf"/>
</dbReference>
<proteinExistence type="predicted"/>
<dbReference type="PANTHER" id="PTHR10127:SF850">
    <property type="entry name" value="METALLOENDOPEPTIDASE"/>
    <property type="match status" value="1"/>
</dbReference>
<dbReference type="SMART" id="SM00235">
    <property type="entry name" value="ZnMc"/>
    <property type="match status" value="1"/>
</dbReference>
<feature type="binding site" evidence="1">
    <location>
        <position position="119"/>
    </location>
    <ligand>
        <name>Zn(2+)</name>
        <dbReference type="ChEBI" id="CHEBI:29105"/>
        <note>catalytic</note>
    </ligand>
</feature>
<dbReference type="InterPro" id="IPR006616">
    <property type="entry name" value="DM9_repeat"/>
</dbReference>
<evidence type="ECO:0000256" key="1">
    <source>
        <dbReference type="PROSITE-ProRule" id="PRU01211"/>
    </source>
</evidence>
<dbReference type="Pfam" id="PF11901">
    <property type="entry name" value="DM9"/>
    <property type="match status" value="1"/>
</dbReference>
<keyword evidence="1 2" id="KW-0862">Zinc</keyword>
<comment type="caution">
    <text evidence="4">The sequence shown here is derived from an EMBL/GenBank/DDBJ whole genome shotgun (WGS) entry which is preliminary data.</text>
</comment>
<organism evidence="4 5">
    <name type="scientific">Orchesella dallaii</name>
    <dbReference type="NCBI Taxonomy" id="48710"/>
    <lineage>
        <taxon>Eukaryota</taxon>
        <taxon>Metazoa</taxon>
        <taxon>Ecdysozoa</taxon>
        <taxon>Arthropoda</taxon>
        <taxon>Hexapoda</taxon>
        <taxon>Collembola</taxon>
        <taxon>Entomobryomorpha</taxon>
        <taxon>Entomobryoidea</taxon>
        <taxon>Orchesellidae</taxon>
        <taxon>Orchesellinae</taxon>
        <taxon>Orchesella</taxon>
    </lineage>
</organism>
<dbReference type="PANTHER" id="PTHR10127">
    <property type="entry name" value="DISCOIDIN, CUB, EGF, LAMININ , AND ZINC METALLOPROTEASE DOMAIN CONTAINING"/>
    <property type="match status" value="1"/>
</dbReference>
<dbReference type="EC" id="3.4.24.-" evidence="2"/>
<comment type="caution">
    <text evidence="1">Lacks conserved residue(s) required for the propagation of feature annotation.</text>
</comment>
<keyword evidence="5" id="KW-1185">Reference proteome</keyword>
<evidence type="ECO:0000256" key="2">
    <source>
        <dbReference type="RuleBase" id="RU361183"/>
    </source>
</evidence>